<feature type="region of interest" description="Disordered" evidence="1">
    <location>
        <begin position="7"/>
        <end position="53"/>
    </location>
</feature>
<name>A0A371EZV7_MUCPR</name>
<dbReference type="OrthoDB" id="418237at2759"/>
<protein>
    <recommendedName>
        <fullName evidence="4">Reverse transcriptase Ty1/copia-type domain-containing protein</fullName>
    </recommendedName>
</protein>
<proteinExistence type="predicted"/>
<keyword evidence="3" id="KW-1185">Reference proteome</keyword>
<reference evidence="2" key="1">
    <citation type="submission" date="2018-05" db="EMBL/GenBank/DDBJ databases">
        <title>Draft genome of Mucuna pruriens seed.</title>
        <authorList>
            <person name="Nnadi N.E."/>
            <person name="Vos R."/>
            <person name="Hasami M.H."/>
            <person name="Devisetty U.K."/>
            <person name="Aguiy J.C."/>
        </authorList>
    </citation>
    <scope>NUCLEOTIDE SEQUENCE [LARGE SCALE GENOMIC DNA]</scope>
    <source>
        <strain evidence="2">JCA_2017</strain>
    </source>
</reference>
<feature type="non-terminal residue" evidence="2">
    <location>
        <position position="1"/>
    </location>
</feature>
<evidence type="ECO:0008006" key="4">
    <source>
        <dbReference type="Google" id="ProtNLM"/>
    </source>
</evidence>
<accession>A0A371EZV7</accession>
<organism evidence="2 3">
    <name type="scientific">Mucuna pruriens</name>
    <name type="common">Velvet bean</name>
    <name type="synonym">Dolichos pruriens</name>
    <dbReference type="NCBI Taxonomy" id="157652"/>
    <lineage>
        <taxon>Eukaryota</taxon>
        <taxon>Viridiplantae</taxon>
        <taxon>Streptophyta</taxon>
        <taxon>Embryophyta</taxon>
        <taxon>Tracheophyta</taxon>
        <taxon>Spermatophyta</taxon>
        <taxon>Magnoliopsida</taxon>
        <taxon>eudicotyledons</taxon>
        <taxon>Gunneridae</taxon>
        <taxon>Pentapetalae</taxon>
        <taxon>rosids</taxon>
        <taxon>fabids</taxon>
        <taxon>Fabales</taxon>
        <taxon>Fabaceae</taxon>
        <taxon>Papilionoideae</taxon>
        <taxon>50 kb inversion clade</taxon>
        <taxon>NPAAA clade</taxon>
        <taxon>indigoferoid/millettioid clade</taxon>
        <taxon>Phaseoleae</taxon>
        <taxon>Mucuna</taxon>
    </lineage>
</organism>
<evidence type="ECO:0000313" key="2">
    <source>
        <dbReference type="EMBL" id="RDX71578.1"/>
    </source>
</evidence>
<gene>
    <name evidence="2" type="ORF">CR513_49049</name>
</gene>
<evidence type="ECO:0000256" key="1">
    <source>
        <dbReference type="SAM" id="MobiDB-lite"/>
    </source>
</evidence>
<comment type="caution">
    <text evidence="2">The sequence shown here is derived from an EMBL/GenBank/DDBJ whole genome shotgun (WGS) entry which is preliminary data.</text>
</comment>
<sequence>MLIKLICPKSTQGPNLRSNSSQEGEDDAYMESHTQGTQGVMNEGDAPALEGPMTRGKLKTKWVYRNKLNENGKVVRNKTRDSIKWMLIKDALLNGIINEEVYVKAFYGLKQAPCAWYEKKNSFYRNGFSKGKVGTTLFRKNYYSHFIILMQKEFEMSMIGELKFFLELQIKQTNDDIYIHHTK</sequence>
<dbReference type="Proteomes" id="UP000257109">
    <property type="component" value="Unassembled WGS sequence"/>
</dbReference>
<dbReference type="AlphaFoldDB" id="A0A371EZV7"/>
<dbReference type="EMBL" id="QJKJ01011273">
    <property type="protein sequence ID" value="RDX71578.1"/>
    <property type="molecule type" value="Genomic_DNA"/>
</dbReference>
<evidence type="ECO:0000313" key="3">
    <source>
        <dbReference type="Proteomes" id="UP000257109"/>
    </source>
</evidence>
<feature type="compositionally biased region" description="Polar residues" evidence="1">
    <location>
        <begin position="9"/>
        <end position="22"/>
    </location>
</feature>